<feature type="domain" description="Ketoreductase" evidence="3">
    <location>
        <begin position="7"/>
        <end position="187"/>
    </location>
</feature>
<dbReference type="PRINTS" id="PR00081">
    <property type="entry name" value="GDHRDH"/>
</dbReference>
<accession>A0AAV3XBU9</accession>
<protein>
    <submittedName>
        <fullName evidence="4">Short chain dehydrogenase</fullName>
    </submittedName>
</protein>
<dbReference type="PANTHER" id="PTHR24321:SF11">
    <property type="entry name" value="BLR0893 PROTEIN"/>
    <property type="match status" value="1"/>
</dbReference>
<dbReference type="GO" id="GO:0016491">
    <property type="term" value="F:oxidoreductase activity"/>
    <property type="evidence" value="ECO:0007669"/>
    <property type="project" value="UniProtKB-KW"/>
</dbReference>
<evidence type="ECO:0000256" key="1">
    <source>
        <dbReference type="ARBA" id="ARBA00006484"/>
    </source>
</evidence>
<reference evidence="4" key="1">
    <citation type="submission" date="2019-10" db="EMBL/GenBank/DDBJ databases">
        <title>Draft genome sequece of Microseira wollei NIES-4236.</title>
        <authorList>
            <person name="Yamaguchi H."/>
            <person name="Suzuki S."/>
            <person name="Kawachi M."/>
        </authorList>
    </citation>
    <scope>NUCLEOTIDE SEQUENCE</scope>
    <source>
        <strain evidence="4">NIES-4236</strain>
    </source>
</reference>
<dbReference type="RefSeq" id="WP_226580734.1">
    <property type="nucleotide sequence ID" value="NZ_BLAY01000039.1"/>
</dbReference>
<dbReference type="EMBL" id="BLAY01000039">
    <property type="protein sequence ID" value="GET38111.1"/>
    <property type="molecule type" value="Genomic_DNA"/>
</dbReference>
<dbReference type="SMART" id="SM00822">
    <property type="entry name" value="PKS_KR"/>
    <property type="match status" value="1"/>
</dbReference>
<dbReference type="PANTHER" id="PTHR24321">
    <property type="entry name" value="DEHYDROGENASES, SHORT CHAIN"/>
    <property type="match status" value="1"/>
</dbReference>
<dbReference type="Gene3D" id="3.40.50.720">
    <property type="entry name" value="NAD(P)-binding Rossmann-like Domain"/>
    <property type="match status" value="1"/>
</dbReference>
<organism evidence="4 5">
    <name type="scientific">Microseira wollei NIES-4236</name>
    <dbReference type="NCBI Taxonomy" id="2530354"/>
    <lineage>
        <taxon>Bacteria</taxon>
        <taxon>Bacillati</taxon>
        <taxon>Cyanobacteriota</taxon>
        <taxon>Cyanophyceae</taxon>
        <taxon>Oscillatoriophycideae</taxon>
        <taxon>Aerosakkonematales</taxon>
        <taxon>Aerosakkonemataceae</taxon>
        <taxon>Microseira</taxon>
    </lineage>
</organism>
<dbReference type="InterPro" id="IPR020904">
    <property type="entry name" value="Sc_DH/Rdtase_CS"/>
</dbReference>
<evidence type="ECO:0000256" key="2">
    <source>
        <dbReference type="ARBA" id="ARBA00023002"/>
    </source>
</evidence>
<proteinExistence type="inferred from homology"/>
<dbReference type="SUPFAM" id="SSF51735">
    <property type="entry name" value="NAD(P)-binding Rossmann-fold domains"/>
    <property type="match status" value="1"/>
</dbReference>
<dbReference type="Pfam" id="PF13561">
    <property type="entry name" value="adh_short_C2"/>
    <property type="match status" value="1"/>
</dbReference>
<dbReference type="PRINTS" id="PR00080">
    <property type="entry name" value="SDRFAMILY"/>
</dbReference>
<name>A0AAV3XBU9_9CYAN</name>
<dbReference type="InterPro" id="IPR036291">
    <property type="entry name" value="NAD(P)-bd_dom_sf"/>
</dbReference>
<dbReference type="FunFam" id="3.40.50.720:FF:000084">
    <property type="entry name" value="Short-chain dehydrogenase reductase"/>
    <property type="match status" value="1"/>
</dbReference>
<comment type="caution">
    <text evidence="4">The sequence shown here is derived from an EMBL/GenBank/DDBJ whole genome shotgun (WGS) entry which is preliminary data.</text>
</comment>
<dbReference type="Proteomes" id="UP001050975">
    <property type="component" value="Unassembled WGS sequence"/>
</dbReference>
<sequence>MERLVGKVALITGGSSGIGRATALAFAKEGAKVVVASRRTLEGEETAQLIKDIGGEAFFVKTDVSKAVEVEALVNKTVATYGSLDIAFNNAGIEGPIKTLVEQTEEEFDSIIDINLKGLWLSMKYEILEMLKLGGGTIVNTSSISGLVGMPASSIYAASKHGVLGMTKSAALEYAKSGIRINAVSPGSIETAMLNRFLSSNPFLGNSDEAKGQMIAKHPLGRIGEPEEVAEAVVWLCSDGASFVTGQSLTVDGGYTIQ</sequence>
<dbReference type="NCBIfam" id="NF005559">
    <property type="entry name" value="PRK07231.1"/>
    <property type="match status" value="1"/>
</dbReference>
<dbReference type="InterPro" id="IPR002347">
    <property type="entry name" value="SDR_fam"/>
</dbReference>
<dbReference type="PROSITE" id="PS00061">
    <property type="entry name" value="ADH_SHORT"/>
    <property type="match status" value="1"/>
</dbReference>
<comment type="similarity">
    <text evidence="1">Belongs to the short-chain dehydrogenases/reductases (SDR) family.</text>
</comment>
<dbReference type="CDD" id="cd05233">
    <property type="entry name" value="SDR_c"/>
    <property type="match status" value="1"/>
</dbReference>
<gene>
    <name evidence="4" type="ORF">MiSe_28650</name>
</gene>
<evidence type="ECO:0000313" key="4">
    <source>
        <dbReference type="EMBL" id="GET38111.1"/>
    </source>
</evidence>
<evidence type="ECO:0000259" key="3">
    <source>
        <dbReference type="SMART" id="SM00822"/>
    </source>
</evidence>
<dbReference type="InterPro" id="IPR057326">
    <property type="entry name" value="KR_dom"/>
</dbReference>
<dbReference type="AlphaFoldDB" id="A0AAV3XBU9"/>
<keyword evidence="5" id="KW-1185">Reference proteome</keyword>
<dbReference type="NCBIfam" id="NF004818">
    <property type="entry name" value="PRK06172.1"/>
    <property type="match status" value="1"/>
</dbReference>
<evidence type="ECO:0000313" key="5">
    <source>
        <dbReference type="Proteomes" id="UP001050975"/>
    </source>
</evidence>
<keyword evidence="2" id="KW-0560">Oxidoreductase</keyword>